<accession>A0A9D1LUB2</accession>
<dbReference type="Pfam" id="PF02518">
    <property type="entry name" value="HATPase_c"/>
    <property type="match status" value="1"/>
</dbReference>
<dbReference type="InterPro" id="IPR036890">
    <property type="entry name" value="HATPase_C_sf"/>
</dbReference>
<dbReference type="InterPro" id="IPR003594">
    <property type="entry name" value="HATPase_dom"/>
</dbReference>
<keyword evidence="5" id="KW-0902">Two-component regulatory system</keyword>
<dbReference type="GO" id="GO:0009927">
    <property type="term" value="F:histidine phosphotransfer kinase activity"/>
    <property type="evidence" value="ECO:0007669"/>
    <property type="project" value="TreeGrafter"/>
</dbReference>
<evidence type="ECO:0000313" key="8">
    <source>
        <dbReference type="Proteomes" id="UP000824111"/>
    </source>
</evidence>
<dbReference type="EMBL" id="DVND01000058">
    <property type="protein sequence ID" value="HIU48179.1"/>
    <property type="molecule type" value="Genomic_DNA"/>
</dbReference>
<keyword evidence="7" id="KW-0547">Nucleotide-binding</keyword>
<evidence type="ECO:0000259" key="6">
    <source>
        <dbReference type="PROSITE" id="PS50109"/>
    </source>
</evidence>
<dbReference type="PROSITE" id="PS50109">
    <property type="entry name" value="HIS_KIN"/>
    <property type="match status" value="1"/>
</dbReference>
<proteinExistence type="predicted"/>
<dbReference type="SUPFAM" id="SSF55874">
    <property type="entry name" value="ATPase domain of HSP90 chaperone/DNA topoisomerase II/histidine kinase"/>
    <property type="match status" value="1"/>
</dbReference>
<protein>
    <recommendedName>
        <fullName evidence="2">histidine kinase</fullName>
        <ecNumber evidence="2">2.7.13.3</ecNumber>
    </recommendedName>
</protein>
<reference evidence="7" key="2">
    <citation type="journal article" date="2021" name="PeerJ">
        <title>Extensive microbial diversity within the chicken gut microbiome revealed by metagenomics and culture.</title>
        <authorList>
            <person name="Gilroy R."/>
            <person name="Ravi A."/>
            <person name="Getino M."/>
            <person name="Pursley I."/>
            <person name="Horton D.L."/>
            <person name="Alikhan N.F."/>
            <person name="Baker D."/>
            <person name="Gharbi K."/>
            <person name="Hall N."/>
            <person name="Watson M."/>
            <person name="Adriaenssens E.M."/>
            <person name="Foster-Nyarko E."/>
            <person name="Jarju S."/>
            <person name="Secka A."/>
            <person name="Antonio M."/>
            <person name="Oren A."/>
            <person name="Chaudhuri R.R."/>
            <person name="La Ragione R."/>
            <person name="Hildebrand F."/>
            <person name="Pallen M.J."/>
        </authorList>
    </citation>
    <scope>NUCLEOTIDE SEQUENCE</scope>
    <source>
        <strain evidence="7">ChiSjej4B22-9803</strain>
    </source>
</reference>
<dbReference type="GO" id="GO:0005524">
    <property type="term" value="F:ATP binding"/>
    <property type="evidence" value="ECO:0007669"/>
    <property type="project" value="UniProtKB-KW"/>
</dbReference>
<dbReference type="EC" id="2.7.13.3" evidence="2"/>
<dbReference type="SMART" id="SM00387">
    <property type="entry name" value="HATPase_c"/>
    <property type="match status" value="1"/>
</dbReference>
<reference evidence="7" key="1">
    <citation type="submission" date="2020-10" db="EMBL/GenBank/DDBJ databases">
        <authorList>
            <person name="Gilroy R."/>
        </authorList>
    </citation>
    <scope>NUCLEOTIDE SEQUENCE</scope>
    <source>
        <strain evidence="7">ChiSjej4B22-9803</strain>
    </source>
</reference>
<organism evidence="7 8">
    <name type="scientific">Candidatus Avimonoglobus intestinipullorum</name>
    <dbReference type="NCBI Taxonomy" id="2840699"/>
    <lineage>
        <taxon>Bacteria</taxon>
        <taxon>Bacillati</taxon>
        <taxon>Bacillota</taxon>
        <taxon>Clostridia</taxon>
        <taxon>Eubacteriales</taxon>
        <taxon>Candidatus Avimonoglobus</taxon>
    </lineage>
</organism>
<dbReference type="GO" id="GO:0005886">
    <property type="term" value="C:plasma membrane"/>
    <property type="evidence" value="ECO:0007669"/>
    <property type="project" value="TreeGrafter"/>
</dbReference>
<dbReference type="PANTHER" id="PTHR43047">
    <property type="entry name" value="TWO-COMPONENT HISTIDINE PROTEIN KINASE"/>
    <property type="match status" value="1"/>
</dbReference>
<comment type="catalytic activity">
    <reaction evidence="1">
        <text>ATP + protein L-histidine = ADP + protein N-phospho-L-histidine.</text>
        <dbReference type="EC" id="2.7.13.3"/>
    </reaction>
</comment>
<dbReference type="PANTHER" id="PTHR43047:SF72">
    <property type="entry name" value="OSMOSENSING HISTIDINE PROTEIN KINASE SLN1"/>
    <property type="match status" value="1"/>
</dbReference>
<evidence type="ECO:0000256" key="4">
    <source>
        <dbReference type="ARBA" id="ARBA00022777"/>
    </source>
</evidence>
<dbReference type="Gene3D" id="3.30.565.10">
    <property type="entry name" value="Histidine kinase-like ATPase, C-terminal domain"/>
    <property type="match status" value="1"/>
</dbReference>
<evidence type="ECO:0000256" key="2">
    <source>
        <dbReference type="ARBA" id="ARBA00012438"/>
    </source>
</evidence>
<dbReference type="InterPro" id="IPR005467">
    <property type="entry name" value="His_kinase_dom"/>
</dbReference>
<comment type="caution">
    <text evidence="7">The sequence shown here is derived from an EMBL/GenBank/DDBJ whole genome shotgun (WGS) entry which is preliminary data.</text>
</comment>
<dbReference type="AlphaFoldDB" id="A0A9D1LUB2"/>
<dbReference type="GO" id="GO:0000155">
    <property type="term" value="F:phosphorelay sensor kinase activity"/>
    <property type="evidence" value="ECO:0007669"/>
    <property type="project" value="TreeGrafter"/>
</dbReference>
<dbReference type="Proteomes" id="UP000824111">
    <property type="component" value="Unassembled WGS sequence"/>
</dbReference>
<feature type="domain" description="Histidine kinase" evidence="6">
    <location>
        <begin position="1"/>
        <end position="106"/>
    </location>
</feature>
<keyword evidence="3" id="KW-0808">Transferase</keyword>
<keyword evidence="7" id="KW-0067">ATP-binding</keyword>
<evidence type="ECO:0000313" key="7">
    <source>
        <dbReference type="EMBL" id="HIU48179.1"/>
    </source>
</evidence>
<dbReference type="InterPro" id="IPR004358">
    <property type="entry name" value="Sig_transdc_His_kin-like_C"/>
</dbReference>
<keyword evidence="4" id="KW-0418">Kinase</keyword>
<name>A0A9D1LUB2_9FIRM</name>
<sequence>MKELALHILDILHNSITAGATLVEVTVVEDTMEDVLEFSITDNGKGMSPEFVQKVIDPFTTSRTTRKVGLGIPLLKQAAEECGGGLSVESEVGVGTTVTARFVHSHIDRQPLGDMAETMHGVMTSFENVDFVYTHTVDGNTFSMDTREIKKILGGVPLNAPEVLLWLLEYLRDGENSVQIGGCSI</sequence>
<evidence type="ECO:0000256" key="5">
    <source>
        <dbReference type="ARBA" id="ARBA00023012"/>
    </source>
</evidence>
<evidence type="ECO:0000256" key="1">
    <source>
        <dbReference type="ARBA" id="ARBA00000085"/>
    </source>
</evidence>
<gene>
    <name evidence="7" type="ORF">IAB04_02320</name>
</gene>
<evidence type="ECO:0000256" key="3">
    <source>
        <dbReference type="ARBA" id="ARBA00022679"/>
    </source>
</evidence>
<dbReference type="PRINTS" id="PR00344">
    <property type="entry name" value="BCTRLSENSOR"/>
</dbReference>